<dbReference type="AlphaFoldDB" id="A0A1I7TLZ0"/>
<protein>
    <submittedName>
        <fullName evidence="8">Transcription initiation factor TFIID subunit 9B</fullName>
    </submittedName>
</protein>
<comment type="subcellular location">
    <subcellularLocation>
        <location evidence="1">Nucleus</location>
    </subcellularLocation>
</comment>
<evidence type="ECO:0000256" key="5">
    <source>
        <dbReference type="ARBA" id="ARBA00023242"/>
    </source>
</evidence>
<reference evidence="8" key="1">
    <citation type="submission" date="2016-11" db="UniProtKB">
        <authorList>
            <consortium name="WormBaseParasite"/>
        </authorList>
    </citation>
    <scope>IDENTIFICATION</scope>
</reference>
<keyword evidence="5" id="KW-0539">Nucleus</keyword>
<dbReference type="eggNOG" id="KOG3334">
    <property type="taxonomic scope" value="Eukaryota"/>
</dbReference>
<evidence type="ECO:0000256" key="3">
    <source>
        <dbReference type="ARBA" id="ARBA00023015"/>
    </source>
</evidence>
<keyword evidence="7" id="KW-1185">Reference proteome</keyword>
<evidence type="ECO:0000313" key="8">
    <source>
        <dbReference type="WBParaSite" id="Csp11.Scaffold628.g7231.t1"/>
    </source>
</evidence>
<dbReference type="Gene3D" id="1.10.20.10">
    <property type="entry name" value="Histone, subunit A"/>
    <property type="match status" value="1"/>
</dbReference>
<dbReference type="GO" id="GO:0051123">
    <property type="term" value="P:RNA polymerase II preinitiation complex assembly"/>
    <property type="evidence" value="ECO:0007669"/>
    <property type="project" value="TreeGrafter"/>
</dbReference>
<evidence type="ECO:0000256" key="6">
    <source>
        <dbReference type="SAM" id="MobiDB-lite"/>
    </source>
</evidence>
<evidence type="ECO:0000256" key="2">
    <source>
        <dbReference type="ARBA" id="ARBA00007646"/>
    </source>
</evidence>
<keyword evidence="3" id="KW-0805">Transcription regulation</keyword>
<comment type="similarity">
    <text evidence="2">Belongs to the TAF9 family.</text>
</comment>
<dbReference type="GO" id="GO:0016251">
    <property type="term" value="F:RNA polymerase II general transcription initiation factor activity"/>
    <property type="evidence" value="ECO:0007669"/>
    <property type="project" value="TreeGrafter"/>
</dbReference>
<dbReference type="GO" id="GO:0046982">
    <property type="term" value="F:protein heterodimerization activity"/>
    <property type="evidence" value="ECO:0007669"/>
    <property type="project" value="InterPro"/>
</dbReference>
<dbReference type="PANTHER" id="PTHR48068:SF4">
    <property type="entry name" value="TATA-BOX BINDING PROTEIN ASSOCIATED FACTOR 9"/>
    <property type="match status" value="1"/>
</dbReference>
<feature type="compositionally biased region" description="Basic and acidic residues" evidence="6">
    <location>
        <begin position="1"/>
        <end position="10"/>
    </location>
</feature>
<accession>A0A1I7TLZ0</accession>
<dbReference type="FunFam" id="1.10.20.10:FF:000166">
    <property type="entry name" value="TAF (TBP-associated transcription factor) family"/>
    <property type="match status" value="1"/>
</dbReference>
<dbReference type="GO" id="GO:0005669">
    <property type="term" value="C:transcription factor TFIID complex"/>
    <property type="evidence" value="ECO:0007669"/>
    <property type="project" value="TreeGrafter"/>
</dbReference>
<dbReference type="GO" id="GO:0000124">
    <property type="term" value="C:SAGA complex"/>
    <property type="evidence" value="ECO:0007669"/>
    <property type="project" value="TreeGrafter"/>
</dbReference>
<dbReference type="GO" id="GO:0003713">
    <property type="term" value="F:transcription coactivator activity"/>
    <property type="evidence" value="ECO:0007669"/>
    <property type="project" value="TreeGrafter"/>
</dbReference>
<evidence type="ECO:0000313" key="7">
    <source>
        <dbReference type="Proteomes" id="UP000095282"/>
    </source>
</evidence>
<dbReference type="SUPFAM" id="SSF47113">
    <property type="entry name" value="Histone-fold"/>
    <property type="match status" value="1"/>
</dbReference>
<dbReference type="Proteomes" id="UP000095282">
    <property type="component" value="Unplaced"/>
</dbReference>
<evidence type="ECO:0000256" key="1">
    <source>
        <dbReference type="ARBA" id="ARBA00004123"/>
    </source>
</evidence>
<keyword evidence="4" id="KW-0804">Transcription</keyword>
<evidence type="ECO:0000256" key="4">
    <source>
        <dbReference type="ARBA" id="ARBA00023163"/>
    </source>
</evidence>
<dbReference type="Pfam" id="PF02291">
    <property type="entry name" value="TFIID-31kDa"/>
    <property type="match status" value="1"/>
</dbReference>
<sequence length="184" mass="20570">MAEPSEKDTEVAANGTDGQSKEAASVISLLTECGIDEFDPRVVSMLMDVQYAITSKVLQVASGLSRHAEKQRIEADDVQTAADMLGVLSSAAPNREKILQLANDKNQQPLPQIRHNYGLKLPNDRFCQLQQNFVYKTDDNYQQMEVQQVVHPARIIEPPPSAVLRPEHVQNMLKRRAPDDDFDS</sequence>
<dbReference type="InterPro" id="IPR003162">
    <property type="entry name" value="TFIID-31"/>
</dbReference>
<proteinExistence type="inferred from homology"/>
<dbReference type="PANTHER" id="PTHR48068">
    <property type="entry name" value="TAF9 RNA POLYMERASE II, TATA BOX-BINDING PROTEIN (TBP)-ASSOCIATED FACTOR"/>
    <property type="match status" value="1"/>
</dbReference>
<organism evidence="7 8">
    <name type="scientific">Caenorhabditis tropicalis</name>
    <dbReference type="NCBI Taxonomy" id="1561998"/>
    <lineage>
        <taxon>Eukaryota</taxon>
        <taxon>Metazoa</taxon>
        <taxon>Ecdysozoa</taxon>
        <taxon>Nematoda</taxon>
        <taxon>Chromadorea</taxon>
        <taxon>Rhabditida</taxon>
        <taxon>Rhabditina</taxon>
        <taxon>Rhabditomorpha</taxon>
        <taxon>Rhabditoidea</taxon>
        <taxon>Rhabditidae</taxon>
        <taxon>Peloderinae</taxon>
        <taxon>Caenorhabditis</taxon>
    </lineage>
</organism>
<dbReference type="CDD" id="cd07979">
    <property type="entry name" value="HFD_TAF9"/>
    <property type="match status" value="1"/>
</dbReference>
<dbReference type="InterPro" id="IPR009072">
    <property type="entry name" value="Histone-fold"/>
</dbReference>
<feature type="region of interest" description="Disordered" evidence="6">
    <location>
        <begin position="1"/>
        <end position="20"/>
    </location>
</feature>
<dbReference type="STRING" id="1561998.A0A1I7TLZ0"/>
<dbReference type="WBParaSite" id="Csp11.Scaffold628.g7231.t1">
    <property type="protein sequence ID" value="Csp11.Scaffold628.g7231.t1"/>
    <property type="gene ID" value="Csp11.Scaffold628.g7231"/>
</dbReference>
<dbReference type="InterPro" id="IPR051431">
    <property type="entry name" value="TFIID_subunit_9"/>
</dbReference>
<name>A0A1I7TLZ0_9PELO</name>